<sequence length="607" mass="64319">MTESRDQQFFERLSNSGRDDDEAHTGTPGTTDAGDPAAPGAPSAPQRPFAAEDPGGDPAGGRHHVDPPTPTGGVWGQPLQPTGATGDSPAPPWHNSASSQSPTGPAPSPDIPASPPPWGQRLEGPFQGGDANPLQSAPAFPDSSNEVTREVNSTGAPAAGAEGPRHPGEAEGVPSRRPQPSAPPAGEQRPQPEPPGRPTPRPVPPEERTQFLSRESLRNALGPNAAPPPPAGWPASGGAPQHGGAPQPGGWQRASQPPAPPRGPDMRPVESDQPVGPRPPEWNWSQGTGGSELRSEQISASELNAPRKIPSSRGWRKWLYYGTFKLINTGESPDEQLLRNLNATVAGHLRGTYSIVVLGGKGGVGKTTTTAAIGSTFAALRKDKVIAIDANPDRASNLADRIDPQATHSYTDVLADRNLHGYSDIRSHVGMNEAAGLDVLGNRYQPDRQPLSAQVYTDTHAVLQRFYSVLISDSGTDVDHPVIPGLMGRADALIMVASTAPDGAKGAAELMDWAYEAGYHRLLQRTVVVINDVRGESGKAHRKLVDSLVEKFSRWVSPQRVFVVPFDPHIASAGVIDINELRPETRRRYLEITARLASGFNSSEGAQ</sequence>
<dbReference type="InterPro" id="IPR027417">
    <property type="entry name" value="P-loop_NTPase"/>
</dbReference>
<organism evidence="3 4">
    <name type="scientific">Mycolicibacterium madagascariense</name>
    <dbReference type="NCBI Taxonomy" id="212765"/>
    <lineage>
        <taxon>Bacteria</taxon>
        <taxon>Bacillati</taxon>
        <taxon>Actinomycetota</taxon>
        <taxon>Actinomycetes</taxon>
        <taxon>Mycobacteriales</taxon>
        <taxon>Mycobacteriaceae</taxon>
        <taxon>Mycolicibacterium</taxon>
    </lineage>
</organism>
<dbReference type="GO" id="GO:0005524">
    <property type="term" value="F:ATP binding"/>
    <property type="evidence" value="ECO:0007669"/>
    <property type="project" value="TreeGrafter"/>
</dbReference>
<gene>
    <name evidence="3" type="ORF">MMAD_56370</name>
</gene>
<proteinExistence type="predicted"/>
<dbReference type="Pfam" id="PF01656">
    <property type="entry name" value="CbiA"/>
    <property type="match status" value="1"/>
</dbReference>
<protein>
    <recommendedName>
        <fullName evidence="2">CobQ/CobB/MinD/ParA nucleotide binding domain-containing protein</fullName>
    </recommendedName>
</protein>
<dbReference type="Gene3D" id="3.40.50.300">
    <property type="entry name" value="P-loop containing nucleotide triphosphate hydrolases"/>
    <property type="match status" value="1"/>
</dbReference>
<keyword evidence="4" id="KW-1185">Reference proteome</keyword>
<dbReference type="Proteomes" id="UP000466517">
    <property type="component" value="Plasmid pJCM13574"/>
</dbReference>
<dbReference type="KEGG" id="mmag:MMAD_56370"/>
<accession>A0A7I7XQP8</accession>
<evidence type="ECO:0000313" key="3">
    <source>
        <dbReference type="EMBL" id="BBZ31342.1"/>
    </source>
</evidence>
<dbReference type="PANTHER" id="PTHR43384:SF14">
    <property type="entry name" value="ESX-1 SECRETION-ASSOCIATED PROTEIN ESPI"/>
    <property type="match status" value="1"/>
</dbReference>
<feature type="compositionally biased region" description="Polar residues" evidence="1">
    <location>
        <begin position="142"/>
        <end position="155"/>
    </location>
</feature>
<dbReference type="AlphaFoldDB" id="A0A7I7XQP8"/>
<feature type="compositionally biased region" description="Pro residues" evidence="1">
    <location>
        <begin position="104"/>
        <end position="118"/>
    </location>
</feature>
<dbReference type="PANTHER" id="PTHR43384">
    <property type="entry name" value="SEPTUM SITE-DETERMINING PROTEIN MIND HOMOLOG, CHLOROPLASTIC-RELATED"/>
    <property type="match status" value="1"/>
</dbReference>
<dbReference type="GO" id="GO:0005829">
    <property type="term" value="C:cytosol"/>
    <property type="evidence" value="ECO:0007669"/>
    <property type="project" value="TreeGrafter"/>
</dbReference>
<dbReference type="SUPFAM" id="SSF52540">
    <property type="entry name" value="P-loop containing nucleoside triphosphate hydrolases"/>
    <property type="match status" value="1"/>
</dbReference>
<reference evidence="3 4" key="1">
    <citation type="journal article" date="2019" name="Emerg. Microbes Infect.">
        <title>Comprehensive subspecies identification of 175 nontuberculous mycobacteria species based on 7547 genomic profiles.</title>
        <authorList>
            <person name="Matsumoto Y."/>
            <person name="Kinjo T."/>
            <person name="Motooka D."/>
            <person name="Nabeya D."/>
            <person name="Jung N."/>
            <person name="Uechi K."/>
            <person name="Horii T."/>
            <person name="Iida T."/>
            <person name="Fujita J."/>
            <person name="Nakamura S."/>
        </authorList>
    </citation>
    <scope>NUCLEOTIDE SEQUENCE [LARGE SCALE GENOMIC DNA]</scope>
    <source>
        <strain evidence="3 4">JCM 13574</strain>
        <plasmid evidence="4">pjcm13574 dna</plasmid>
    </source>
</reference>
<feature type="region of interest" description="Disordered" evidence="1">
    <location>
        <begin position="1"/>
        <end position="299"/>
    </location>
</feature>
<feature type="compositionally biased region" description="Low complexity" evidence="1">
    <location>
        <begin position="25"/>
        <end position="41"/>
    </location>
</feature>
<feature type="compositionally biased region" description="Low complexity" evidence="1">
    <location>
        <begin position="175"/>
        <end position="189"/>
    </location>
</feature>
<name>A0A7I7XQP8_9MYCO</name>
<evidence type="ECO:0000256" key="1">
    <source>
        <dbReference type="SAM" id="MobiDB-lite"/>
    </source>
</evidence>
<dbReference type="GO" id="GO:0051782">
    <property type="term" value="P:negative regulation of cell division"/>
    <property type="evidence" value="ECO:0007669"/>
    <property type="project" value="TreeGrafter"/>
</dbReference>
<dbReference type="GO" id="GO:0009898">
    <property type="term" value="C:cytoplasmic side of plasma membrane"/>
    <property type="evidence" value="ECO:0007669"/>
    <property type="project" value="TreeGrafter"/>
</dbReference>
<geneLocation type="plasmid" evidence="4">
    <name>pjcm13574 dna</name>
</geneLocation>
<evidence type="ECO:0000259" key="2">
    <source>
        <dbReference type="Pfam" id="PF01656"/>
    </source>
</evidence>
<dbReference type="EMBL" id="AP022611">
    <property type="protein sequence ID" value="BBZ31342.1"/>
    <property type="molecule type" value="Genomic_DNA"/>
</dbReference>
<evidence type="ECO:0000313" key="4">
    <source>
        <dbReference type="Proteomes" id="UP000466517"/>
    </source>
</evidence>
<keyword evidence="3" id="KW-0614">Plasmid</keyword>
<feature type="compositionally biased region" description="Pro residues" evidence="1">
    <location>
        <begin position="191"/>
        <end position="203"/>
    </location>
</feature>
<dbReference type="InterPro" id="IPR002586">
    <property type="entry name" value="CobQ/CobB/MinD/ParA_Nub-bd_dom"/>
</dbReference>
<feature type="compositionally biased region" description="Low complexity" evidence="1">
    <location>
        <begin position="233"/>
        <end position="252"/>
    </location>
</feature>
<dbReference type="InterPro" id="IPR050625">
    <property type="entry name" value="ParA/MinD_ATPase"/>
</dbReference>
<feature type="domain" description="CobQ/CobB/MinD/ParA nucleotide binding" evidence="2">
    <location>
        <begin position="355"/>
        <end position="573"/>
    </location>
</feature>
<dbReference type="GO" id="GO:0016887">
    <property type="term" value="F:ATP hydrolysis activity"/>
    <property type="evidence" value="ECO:0007669"/>
    <property type="project" value="TreeGrafter"/>
</dbReference>